<name>A0AC35FMD7_9BILA</name>
<dbReference type="WBParaSite" id="PS1159_v2.g18829.t1">
    <property type="protein sequence ID" value="PS1159_v2.g18829.t1"/>
    <property type="gene ID" value="PS1159_v2.g18829"/>
</dbReference>
<dbReference type="Proteomes" id="UP000887580">
    <property type="component" value="Unplaced"/>
</dbReference>
<sequence>MSNLNDNPFADPFADPSVQSATRPSNTTTEEYNPFAQQSGATSVPHGPTTAQTASVPPASTTVNMSNDEIFRQQEELRRREAELQRRQQEFERRQNQGGAGTPRSGQPHNWPPIPAYLPVEPCFYQDIDVEIPVQFQETVRLVYYVYLVYVMALLSNVIASLFYFIFGDGSIGIFFLAIIQTILFTPCSFLFWYRPLYKAFRDDSSFNFMIFFFVMFFHSIFCLIQALGFSTYACGWTNAIPTFKKSIPAALIMLISAVSFTIAFAGMVFSLLKVHRFYRGAGFTVDKARKEFTDGVMSDQGVRNATNQAARAAANHAVNEAVSSRY</sequence>
<accession>A0AC35FMD7</accession>
<evidence type="ECO:0000313" key="2">
    <source>
        <dbReference type="WBParaSite" id="PS1159_v2.g18829.t1"/>
    </source>
</evidence>
<evidence type="ECO:0000313" key="1">
    <source>
        <dbReference type="Proteomes" id="UP000887580"/>
    </source>
</evidence>
<proteinExistence type="predicted"/>
<organism evidence="1 2">
    <name type="scientific">Panagrolaimus sp. PS1159</name>
    <dbReference type="NCBI Taxonomy" id="55785"/>
    <lineage>
        <taxon>Eukaryota</taxon>
        <taxon>Metazoa</taxon>
        <taxon>Ecdysozoa</taxon>
        <taxon>Nematoda</taxon>
        <taxon>Chromadorea</taxon>
        <taxon>Rhabditida</taxon>
        <taxon>Tylenchina</taxon>
        <taxon>Panagrolaimomorpha</taxon>
        <taxon>Panagrolaimoidea</taxon>
        <taxon>Panagrolaimidae</taxon>
        <taxon>Panagrolaimus</taxon>
    </lineage>
</organism>
<reference evidence="2" key="1">
    <citation type="submission" date="2022-11" db="UniProtKB">
        <authorList>
            <consortium name="WormBaseParasite"/>
        </authorList>
    </citation>
    <scope>IDENTIFICATION</scope>
</reference>
<protein>
    <submittedName>
        <fullName evidence="2">Secretory carrier-associated membrane protein</fullName>
    </submittedName>
</protein>